<dbReference type="EMBL" id="CAKXAJ010026200">
    <property type="protein sequence ID" value="CAH2261623.1"/>
    <property type="molecule type" value="Genomic_DNA"/>
</dbReference>
<accession>A0A8S4S9Y7</accession>
<dbReference type="AlphaFoldDB" id="A0A8S4S9Y7"/>
<keyword evidence="2" id="KW-1185">Reference proteome</keyword>
<gene>
    <name evidence="1" type="primary">jg13677</name>
    <name evidence="1" type="ORF">PAEG_LOCUS23984</name>
</gene>
<sequence length="213" mass="23853">MAKTLGDLNTMFNGLSRASQQVSLRMNMSKTKFMSIAHVPLQPVIVENTALEIFDEYVYLGHTIQLVPEDESLPTVMTYGSETWSLTMGLIRRLRSLSGRWRELCGVSLRDRIRNVEIRRRTRVTDIAQRIAAMGRAHSLEKGWTLGSQGAGVAAPYCLETNAMLVQGYSHHMGLGSGSLNNLKVPGHDTGQDQHPRTGIKSKSNYFWSEQFL</sequence>
<evidence type="ECO:0000313" key="1">
    <source>
        <dbReference type="EMBL" id="CAH2261623.1"/>
    </source>
</evidence>
<dbReference type="Proteomes" id="UP000838756">
    <property type="component" value="Unassembled WGS sequence"/>
</dbReference>
<protein>
    <submittedName>
        <fullName evidence="1">Jg13677 protein</fullName>
    </submittedName>
</protein>
<dbReference type="OrthoDB" id="407509at2759"/>
<evidence type="ECO:0000313" key="2">
    <source>
        <dbReference type="Proteomes" id="UP000838756"/>
    </source>
</evidence>
<reference evidence="1" key="1">
    <citation type="submission" date="2022-03" db="EMBL/GenBank/DDBJ databases">
        <authorList>
            <person name="Lindestad O."/>
        </authorList>
    </citation>
    <scope>NUCLEOTIDE SEQUENCE</scope>
</reference>
<comment type="caution">
    <text evidence="1">The sequence shown here is derived from an EMBL/GenBank/DDBJ whole genome shotgun (WGS) entry which is preliminary data.</text>
</comment>
<organism evidence="1 2">
    <name type="scientific">Pararge aegeria aegeria</name>
    <dbReference type="NCBI Taxonomy" id="348720"/>
    <lineage>
        <taxon>Eukaryota</taxon>
        <taxon>Metazoa</taxon>
        <taxon>Ecdysozoa</taxon>
        <taxon>Arthropoda</taxon>
        <taxon>Hexapoda</taxon>
        <taxon>Insecta</taxon>
        <taxon>Pterygota</taxon>
        <taxon>Neoptera</taxon>
        <taxon>Endopterygota</taxon>
        <taxon>Lepidoptera</taxon>
        <taxon>Glossata</taxon>
        <taxon>Ditrysia</taxon>
        <taxon>Papilionoidea</taxon>
        <taxon>Nymphalidae</taxon>
        <taxon>Satyrinae</taxon>
        <taxon>Satyrini</taxon>
        <taxon>Parargina</taxon>
        <taxon>Pararge</taxon>
    </lineage>
</organism>
<name>A0A8S4S9Y7_9NEOP</name>
<proteinExistence type="predicted"/>